<dbReference type="InterPro" id="IPR002223">
    <property type="entry name" value="Kunitz_BPTI"/>
</dbReference>
<evidence type="ECO:0000313" key="2">
    <source>
        <dbReference type="EMBL" id="CAI5451441.1"/>
    </source>
</evidence>
<dbReference type="InterPro" id="IPR052861">
    <property type="entry name" value="BPTI/Kunitz_domain"/>
</dbReference>
<comment type="caution">
    <text evidence="2">The sequence shown here is derived from an EMBL/GenBank/DDBJ whole genome shotgun (WGS) entry which is preliminary data.</text>
</comment>
<dbReference type="InterPro" id="IPR020901">
    <property type="entry name" value="Prtase_inh_Kunz-CS"/>
</dbReference>
<protein>
    <recommendedName>
        <fullName evidence="1">BPTI/Kunitz inhibitor domain-containing protein</fullName>
    </recommendedName>
</protein>
<dbReference type="SMART" id="SM00131">
    <property type="entry name" value="KU"/>
    <property type="match status" value="1"/>
</dbReference>
<dbReference type="InterPro" id="IPR036880">
    <property type="entry name" value="Kunitz_BPTI_sf"/>
</dbReference>
<dbReference type="GO" id="GO:0004867">
    <property type="term" value="F:serine-type endopeptidase inhibitor activity"/>
    <property type="evidence" value="ECO:0007669"/>
    <property type="project" value="InterPro"/>
</dbReference>
<name>A0A9P1IVF6_9PELO</name>
<dbReference type="CDD" id="cd00109">
    <property type="entry name" value="Kunitz-type"/>
    <property type="match status" value="1"/>
</dbReference>
<feature type="domain" description="BPTI/Kunitz inhibitor" evidence="1">
    <location>
        <begin position="19"/>
        <end position="72"/>
    </location>
</feature>
<evidence type="ECO:0000313" key="3">
    <source>
        <dbReference type="Proteomes" id="UP001152747"/>
    </source>
</evidence>
<proteinExistence type="predicted"/>
<dbReference type="EMBL" id="CANHGI010000005">
    <property type="protein sequence ID" value="CAI5451441.1"/>
    <property type="molecule type" value="Genomic_DNA"/>
</dbReference>
<accession>A0A9P1IVF6</accession>
<dbReference type="PROSITE" id="PS50279">
    <property type="entry name" value="BPTI_KUNITZ_2"/>
    <property type="match status" value="1"/>
</dbReference>
<dbReference type="Pfam" id="PF00014">
    <property type="entry name" value="Kunitz_BPTI"/>
    <property type="match status" value="1"/>
</dbReference>
<dbReference type="PRINTS" id="PR00759">
    <property type="entry name" value="BASICPTASE"/>
</dbReference>
<dbReference type="PANTHER" id="PTHR47248">
    <property type="entry name" value="PROTEIN CBG06772"/>
    <property type="match status" value="1"/>
</dbReference>
<dbReference type="OrthoDB" id="4473401at2759"/>
<dbReference type="Proteomes" id="UP001152747">
    <property type="component" value="Unassembled WGS sequence"/>
</dbReference>
<reference evidence="2" key="1">
    <citation type="submission" date="2022-11" db="EMBL/GenBank/DDBJ databases">
        <authorList>
            <person name="Kikuchi T."/>
        </authorList>
    </citation>
    <scope>NUCLEOTIDE SEQUENCE</scope>
    <source>
        <strain evidence="2">PS1010</strain>
    </source>
</reference>
<gene>
    <name evidence="2" type="ORF">CAMP_LOCUS14078</name>
</gene>
<dbReference type="AlphaFoldDB" id="A0A9P1IVF6"/>
<organism evidence="2 3">
    <name type="scientific">Caenorhabditis angaria</name>
    <dbReference type="NCBI Taxonomy" id="860376"/>
    <lineage>
        <taxon>Eukaryota</taxon>
        <taxon>Metazoa</taxon>
        <taxon>Ecdysozoa</taxon>
        <taxon>Nematoda</taxon>
        <taxon>Chromadorea</taxon>
        <taxon>Rhabditida</taxon>
        <taxon>Rhabditina</taxon>
        <taxon>Rhabditomorpha</taxon>
        <taxon>Rhabditoidea</taxon>
        <taxon>Rhabditidae</taxon>
        <taxon>Peloderinae</taxon>
        <taxon>Caenorhabditis</taxon>
    </lineage>
</organism>
<dbReference type="Gene3D" id="4.10.410.10">
    <property type="entry name" value="Pancreatic trypsin inhibitor Kunitz domain"/>
    <property type="match status" value="1"/>
</dbReference>
<sequence length="147" mass="16638">MFLLLFLVTFCLAQFRPECLIPLHHGVTNCSNSSSIRYHLDSETKTCLAFKYTGCGGNSNNFKTHSECQQFCVAMDYFECPRSSAPLKNNDGTNLCWTEEHSDCDHPEAYCDRGEHVGFCCNATLRGKTSKIKTTHKGTFFTQHFKS</sequence>
<dbReference type="PROSITE" id="PS00280">
    <property type="entry name" value="BPTI_KUNITZ_1"/>
    <property type="match status" value="1"/>
</dbReference>
<dbReference type="SUPFAM" id="SSF57362">
    <property type="entry name" value="BPTI-like"/>
    <property type="match status" value="1"/>
</dbReference>
<evidence type="ECO:0000259" key="1">
    <source>
        <dbReference type="PROSITE" id="PS50279"/>
    </source>
</evidence>
<keyword evidence="3" id="KW-1185">Reference proteome</keyword>
<dbReference type="PANTHER" id="PTHR47248:SF7">
    <property type="entry name" value="BPTI_KUNITZ INHIBITOR DOMAIN-CONTAINING PROTEIN"/>
    <property type="match status" value="1"/>
</dbReference>